<evidence type="ECO:0000256" key="1">
    <source>
        <dbReference type="ARBA" id="ARBA00004370"/>
    </source>
</evidence>
<comment type="subcellular location">
    <subcellularLocation>
        <location evidence="1">Membrane</location>
    </subcellularLocation>
</comment>
<dbReference type="PANTHER" id="PTHR37042">
    <property type="entry name" value="OUTER MEMBRANE PROTEIN RV1973"/>
    <property type="match status" value="1"/>
</dbReference>
<evidence type="ECO:0000256" key="4">
    <source>
        <dbReference type="SAM" id="Phobius"/>
    </source>
</evidence>
<organism evidence="5 6">
    <name type="scientific">Mycolicibacillus koreensis</name>
    <dbReference type="NCBI Taxonomy" id="1069220"/>
    <lineage>
        <taxon>Bacteria</taxon>
        <taxon>Bacillati</taxon>
        <taxon>Actinomycetota</taxon>
        <taxon>Actinomycetes</taxon>
        <taxon>Mycobacteriales</taxon>
        <taxon>Mycobacteriaceae</taxon>
        <taxon>Mycolicibacillus</taxon>
    </lineage>
</organism>
<feature type="transmembrane region" description="Helical" evidence="4">
    <location>
        <begin position="69"/>
        <end position="92"/>
    </location>
</feature>
<dbReference type="GO" id="GO:0016020">
    <property type="term" value="C:membrane"/>
    <property type="evidence" value="ECO:0007669"/>
    <property type="project" value="UniProtKB-SubCell"/>
</dbReference>
<sequence length="224" mass="23068">MEGDAGPGQLTPTDAAADSGAPEDAGLAEDTGTPAENDTPAETGTSAETEDAESAAVSAAPPSRLRGRWLAGIGVVLVLVAAAVGAGGYLAYRAHQQNEAATAADLAAMSAAEDCLLAIHAPDPATMDANQRKVLECATGAFLAQAPLWISVAAEAYATGNVHVEMRDMHTAVERHHDNGSIDVLAAFKVFVSSTNQQVNYRLRVNMAPDNGQYKVADVAQVSQ</sequence>
<keyword evidence="4" id="KW-0812">Transmembrane</keyword>
<accession>A0A7I7SFG3</accession>
<dbReference type="RefSeq" id="WP_085304006.1">
    <property type="nucleotide sequence ID" value="NZ_AP022594.1"/>
</dbReference>
<protein>
    <submittedName>
        <fullName evidence="5">Uncharacterized protein</fullName>
    </submittedName>
</protein>
<dbReference type="Proteomes" id="UP000193577">
    <property type="component" value="Unassembled WGS sequence"/>
</dbReference>
<proteinExistence type="predicted"/>
<dbReference type="AlphaFoldDB" id="A0A7I7SFG3"/>
<keyword evidence="4" id="KW-1133">Transmembrane helix</keyword>
<evidence type="ECO:0000256" key="3">
    <source>
        <dbReference type="SAM" id="MobiDB-lite"/>
    </source>
</evidence>
<evidence type="ECO:0000313" key="5">
    <source>
        <dbReference type="EMBL" id="OSC33405.1"/>
    </source>
</evidence>
<evidence type="ECO:0000313" key="6">
    <source>
        <dbReference type="Proteomes" id="UP000193577"/>
    </source>
</evidence>
<dbReference type="EMBL" id="NCXO01000022">
    <property type="protein sequence ID" value="OSC33405.1"/>
    <property type="molecule type" value="Genomic_DNA"/>
</dbReference>
<keyword evidence="2 4" id="KW-0472">Membrane</keyword>
<reference evidence="5 6" key="1">
    <citation type="submission" date="2017-04" db="EMBL/GenBank/DDBJ databases">
        <title>The new phylogeny of genus Mycobacterium.</title>
        <authorList>
            <person name="Tortoli E."/>
            <person name="Trovato A."/>
            <person name="Cirillo D.M."/>
        </authorList>
    </citation>
    <scope>NUCLEOTIDE SEQUENCE [LARGE SCALE GENOMIC DNA]</scope>
    <source>
        <strain evidence="5 6">KCTC 19819</strain>
    </source>
</reference>
<dbReference type="PANTHER" id="PTHR37042:SF4">
    <property type="entry name" value="OUTER MEMBRANE PROTEIN RV1973"/>
    <property type="match status" value="1"/>
</dbReference>
<keyword evidence="6" id="KW-1185">Reference proteome</keyword>
<feature type="region of interest" description="Disordered" evidence="3">
    <location>
        <begin position="1"/>
        <end position="61"/>
    </location>
</feature>
<evidence type="ECO:0000256" key="2">
    <source>
        <dbReference type="ARBA" id="ARBA00023136"/>
    </source>
</evidence>
<comment type="caution">
    <text evidence="5">The sequence shown here is derived from an EMBL/GenBank/DDBJ whole genome shotgun (WGS) entry which is preliminary data.</text>
</comment>
<name>A0A7I7SFG3_9MYCO</name>
<dbReference type="OrthoDB" id="4616808at2"/>
<gene>
    <name evidence="5" type="ORF">B8W67_11065</name>
</gene>